<dbReference type="Gene3D" id="3.40.50.10140">
    <property type="entry name" value="Toll/interleukin-1 receptor homology (TIR) domain"/>
    <property type="match status" value="1"/>
</dbReference>
<dbReference type="SMART" id="SM00255">
    <property type="entry name" value="TIR"/>
    <property type="match status" value="1"/>
</dbReference>
<dbReference type="PANTHER" id="PTHR22662:SF0">
    <property type="entry name" value="TOLL_INTERLEUKIN-1 RECEPTOR DOMAIN-CONTAINING ADAPTER PROTEIN"/>
    <property type="match status" value="1"/>
</dbReference>
<comment type="caution">
    <text evidence="2">The sequence shown here is derived from an EMBL/GenBank/DDBJ whole genome shotgun (WGS) entry which is preliminary data.</text>
</comment>
<dbReference type="InterPro" id="IPR017279">
    <property type="entry name" value="Tol-interleuk_rcpt_adapt_Tirap"/>
</dbReference>
<keyword evidence="3" id="KW-1185">Reference proteome</keyword>
<dbReference type="GO" id="GO:2000343">
    <property type="term" value="P:positive regulation of chemokine (C-X-C motif) ligand 2 production"/>
    <property type="evidence" value="ECO:0007669"/>
    <property type="project" value="TreeGrafter"/>
</dbReference>
<dbReference type="GO" id="GO:0005886">
    <property type="term" value="C:plasma membrane"/>
    <property type="evidence" value="ECO:0007669"/>
    <property type="project" value="TreeGrafter"/>
</dbReference>
<dbReference type="InterPro" id="IPR035897">
    <property type="entry name" value="Toll_tir_struct_dom_sf"/>
</dbReference>
<dbReference type="InterPro" id="IPR000157">
    <property type="entry name" value="TIR_dom"/>
</dbReference>
<accession>A0A5J5DKM4</accession>
<proteinExistence type="predicted"/>
<dbReference type="Pfam" id="PF13676">
    <property type="entry name" value="TIR_2"/>
    <property type="match status" value="1"/>
</dbReference>
<dbReference type="GO" id="GO:0035662">
    <property type="term" value="F:Toll-like receptor 4 binding"/>
    <property type="evidence" value="ECO:0007669"/>
    <property type="project" value="TreeGrafter"/>
</dbReference>
<protein>
    <recommendedName>
        <fullName evidence="1">TIR domain-containing protein</fullName>
    </recommendedName>
</protein>
<feature type="domain" description="TIR" evidence="1">
    <location>
        <begin position="77"/>
        <end position="215"/>
    </location>
</feature>
<dbReference type="GO" id="GO:0034142">
    <property type="term" value="P:toll-like receptor 4 signaling pathway"/>
    <property type="evidence" value="ECO:0007669"/>
    <property type="project" value="TreeGrafter"/>
</dbReference>
<dbReference type="PROSITE" id="PS50104">
    <property type="entry name" value="TIR"/>
    <property type="match status" value="1"/>
</dbReference>
<dbReference type="GO" id="GO:0005737">
    <property type="term" value="C:cytoplasm"/>
    <property type="evidence" value="ECO:0007669"/>
    <property type="project" value="TreeGrafter"/>
</dbReference>
<dbReference type="GO" id="GO:0043123">
    <property type="term" value="P:positive regulation of canonical NF-kappaB signal transduction"/>
    <property type="evidence" value="ECO:0007669"/>
    <property type="project" value="TreeGrafter"/>
</dbReference>
<dbReference type="AlphaFoldDB" id="A0A5J5DKM4"/>
<dbReference type="OrthoDB" id="9424455at2759"/>
<dbReference type="Proteomes" id="UP000327493">
    <property type="component" value="Chromosome 3"/>
</dbReference>
<sequence>MLGWIQKLLKSRASVSAQREQEEKVTKKSVSFVGSITTSSAWSCSSLSSSSSSSLGTSPSKPQQPQSALSSLLRWSRKYDVFVCHSSVDRDIEEAVRLVSFLEASPCNLRCFLWHRDTCPGGAMSTELCQAVQNSHLRALLITPHFLQEDWCKYMMHQALAEGPMSNRIIPLVQNLSHSQYPQELRFYFYINLSRNPDRGYALVNNTVLKYLKDLVKNEKTFDCSMDSNGLFGEGSPKKDKLMTKCLPAEASIPLEEIAKTDESVSVFSCNHQQ</sequence>
<evidence type="ECO:0000313" key="3">
    <source>
        <dbReference type="Proteomes" id="UP000327493"/>
    </source>
</evidence>
<name>A0A5J5DKM4_9PERO</name>
<dbReference type="GO" id="GO:0035663">
    <property type="term" value="F:Toll-like receptor 2 binding"/>
    <property type="evidence" value="ECO:0007669"/>
    <property type="project" value="TreeGrafter"/>
</dbReference>
<gene>
    <name evidence="2" type="ORF">FQN60_004695</name>
</gene>
<dbReference type="PANTHER" id="PTHR22662">
    <property type="entry name" value="TIRAP"/>
    <property type="match status" value="1"/>
</dbReference>
<evidence type="ECO:0000313" key="2">
    <source>
        <dbReference type="EMBL" id="KAA8593861.1"/>
    </source>
</evidence>
<reference evidence="2 3" key="1">
    <citation type="submission" date="2019-08" db="EMBL/GenBank/DDBJ databases">
        <title>A chromosome-level genome assembly, high-density linkage maps, and genome scans reveal the genomic architecture of hybrid incompatibilities underlying speciation via character displacement in darters (Percidae: Etheostominae).</title>
        <authorList>
            <person name="Moran R.L."/>
            <person name="Catchen J.M."/>
            <person name="Fuller R.C."/>
        </authorList>
    </citation>
    <scope>NUCLEOTIDE SEQUENCE [LARGE SCALE GENOMIC DNA]</scope>
    <source>
        <strain evidence="2">EspeVRDwgs_2016</strain>
        <tissue evidence="2">Muscle</tissue>
    </source>
</reference>
<dbReference type="EMBL" id="VOFY01000003">
    <property type="protein sequence ID" value="KAA8593861.1"/>
    <property type="molecule type" value="Genomic_DNA"/>
</dbReference>
<organism evidence="2 3">
    <name type="scientific">Etheostoma spectabile</name>
    <name type="common">orangethroat darter</name>
    <dbReference type="NCBI Taxonomy" id="54343"/>
    <lineage>
        <taxon>Eukaryota</taxon>
        <taxon>Metazoa</taxon>
        <taxon>Chordata</taxon>
        <taxon>Craniata</taxon>
        <taxon>Vertebrata</taxon>
        <taxon>Euteleostomi</taxon>
        <taxon>Actinopterygii</taxon>
        <taxon>Neopterygii</taxon>
        <taxon>Teleostei</taxon>
        <taxon>Neoteleostei</taxon>
        <taxon>Acanthomorphata</taxon>
        <taxon>Eupercaria</taxon>
        <taxon>Perciformes</taxon>
        <taxon>Percoidei</taxon>
        <taxon>Percidae</taxon>
        <taxon>Etheostomatinae</taxon>
        <taxon>Etheostoma</taxon>
    </lineage>
</organism>
<dbReference type="GO" id="GO:0032760">
    <property type="term" value="P:positive regulation of tumor necrosis factor production"/>
    <property type="evidence" value="ECO:0007669"/>
    <property type="project" value="TreeGrafter"/>
</dbReference>
<evidence type="ECO:0000259" key="1">
    <source>
        <dbReference type="PROSITE" id="PS50104"/>
    </source>
</evidence>
<dbReference type="SUPFAM" id="SSF52200">
    <property type="entry name" value="Toll/Interleukin receptor TIR domain"/>
    <property type="match status" value="1"/>
</dbReference>